<keyword evidence="3" id="KW-1185">Reference proteome</keyword>
<proteinExistence type="predicted"/>
<evidence type="ECO:0000256" key="1">
    <source>
        <dbReference type="SAM" id="MobiDB-lite"/>
    </source>
</evidence>
<accession>A0A919DKI0</accession>
<reference evidence="2" key="1">
    <citation type="journal article" date="2014" name="Int. J. Syst. Evol. Microbiol.">
        <title>Complete genome sequence of Corynebacterium casei LMG S-19264T (=DSM 44701T), isolated from a smear-ripened cheese.</title>
        <authorList>
            <consortium name="US DOE Joint Genome Institute (JGI-PGF)"/>
            <person name="Walter F."/>
            <person name="Albersmeier A."/>
            <person name="Kalinowski J."/>
            <person name="Ruckert C."/>
        </authorList>
    </citation>
    <scope>NUCLEOTIDE SEQUENCE</scope>
    <source>
        <strain evidence="2">CGMCC 4.7403</strain>
    </source>
</reference>
<protein>
    <submittedName>
        <fullName evidence="2">Uncharacterized protein</fullName>
    </submittedName>
</protein>
<sequence>MVSADLAAARSLVKPDGRVIAVFQPSDLARLEAFDVDLGKALASCDEAVLTGSPHCVTWAALERLSARVNNAGGSARHIAPDRSETVGDRPLVAPAVVHDDCGDADGMGDEGRGGPLVDGGLSISVAVCLLALEGEEQRSGDGFAGVEHCFAGVEHCGFGDLDLEVEDVGETAADDADDRGHRHGVQRGSPRSGGWLRRSRAGGGRQGSPAPYGAARVE</sequence>
<dbReference type="GO" id="GO:0016881">
    <property type="term" value="F:acid-amino acid ligase activity"/>
    <property type="evidence" value="ECO:0007669"/>
    <property type="project" value="InterPro"/>
</dbReference>
<name>A0A919DKI0_9ACTN</name>
<dbReference type="AlphaFoldDB" id="A0A919DKI0"/>
<organism evidence="2 3">
    <name type="scientific">Streptomyces capitiformicae</name>
    <dbReference type="NCBI Taxonomy" id="2014920"/>
    <lineage>
        <taxon>Bacteria</taxon>
        <taxon>Bacillati</taxon>
        <taxon>Actinomycetota</taxon>
        <taxon>Actinomycetes</taxon>
        <taxon>Kitasatosporales</taxon>
        <taxon>Streptomycetaceae</taxon>
        <taxon>Streptomyces</taxon>
    </lineage>
</organism>
<dbReference type="Gene3D" id="3.90.190.20">
    <property type="entry name" value="Mur ligase, C-terminal domain"/>
    <property type="match status" value="1"/>
</dbReference>
<gene>
    <name evidence="2" type="ORF">GCM10017771_79940</name>
</gene>
<reference evidence="2" key="2">
    <citation type="submission" date="2020-09" db="EMBL/GenBank/DDBJ databases">
        <authorList>
            <person name="Sun Q."/>
            <person name="Zhou Y."/>
        </authorList>
    </citation>
    <scope>NUCLEOTIDE SEQUENCE</scope>
    <source>
        <strain evidence="2">CGMCC 4.7403</strain>
    </source>
</reference>
<dbReference type="InterPro" id="IPR036615">
    <property type="entry name" value="Mur_ligase_C_dom_sf"/>
</dbReference>
<dbReference type="SUPFAM" id="SSF53244">
    <property type="entry name" value="MurD-like peptide ligases, peptide-binding domain"/>
    <property type="match status" value="1"/>
</dbReference>
<comment type="caution">
    <text evidence="2">The sequence shown here is derived from an EMBL/GenBank/DDBJ whole genome shotgun (WGS) entry which is preliminary data.</text>
</comment>
<evidence type="ECO:0000313" key="2">
    <source>
        <dbReference type="EMBL" id="GHE57204.1"/>
    </source>
</evidence>
<feature type="region of interest" description="Disordered" evidence="1">
    <location>
        <begin position="173"/>
        <end position="219"/>
    </location>
</feature>
<dbReference type="Proteomes" id="UP000603227">
    <property type="component" value="Unassembled WGS sequence"/>
</dbReference>
<evidence type="ECO:0000313" key="3">
    <source>
        <dbReference type="Proteomes" id="UP000603227"/>
    </source>
</evidence>
<dbReference type="EMBL" id="BNAT01000045">
    <property type="protein sequence ID" value="GHE57204.1"/>
    <property type="molecule type" value="Genomic_DNA"/>
</dbReference>